<name>A0ABW5WN59_9FLAO</name>
<feature type="domain" description="Secretion system C-terminal sorting" evidence="3">
    <location>
        <begin position="337"/>
        <end position="404"/>
    </location>
</feature>
<feature type="signal peptide" evidence="2">
    <location>
        <begin position="1"/>
        <end position="18"/>
    </location>
</feature>
<proteinExistence type="predicted"/>
<dbReference type="RefSeq" id="WP_183488620.1">
    <property type="nucleotide sequence ID" value="NZ_JBHUOV010000007.1"/>
</dbReference>
<evidence type="ECO:0000313" key="5">
    <source>
        <dbReference type="Proteomes" id="UP001597533"/>
    </source>
</evidence>
<evidence type="ECO:0000259" key="3">
    <source>
        <dbReference type="Pfam" id="PF18962"/>
    </source>
</evidence>
<feature type="chain" id="PRO_5045183360" evidence="2">
    <location>
        <begin position="19"/>
        <end position="406"/>
    </location>
</feature>
<keyword evidence="1 2" id="KW-0732">Signal</keyword>
<dbReference type="Proteomes" id="UP001597533">
    <property type="component" value="Unassembled WGS sequence"/>
</dbReference>
<keyword evidence="5" id="KW-1185">Reference proteome</keyword>
<dbReference type="Pfam" id="PF18962">
    <property type="entry name" value="Por_Secre_tail"/>
    <property type="match status" value="1"/>
</dbReference>
<evidence type="ECO:0000256" key="2">
    <source>
        <dbReference type="SAM" id="SignalP"/>
    </source>
</evidence>
<accession>A0ABW5WN59</accession>
<comment type="caution">
    <text evidence="4">The sequence shown here is derived from an EMBL/GenBank/DDBJ whole genome shotgun (WGS) entry which is preliminary data.</text>
</comment>
<evidence type="ECO:0000256" key="1">
    <source>
        <dbReference type="ARBA" id="ARBA00022729"/>
    </source>
</evidence>
<evidence type="ECO:0000313" key="4">
    <source>
        <dbReference type="EMBL" id="MFD2824188.1"/>
    </source>
</evidence>
<dbReference type="EMBL" id="JBHUOV010000007">
    <property type="protein sequence ID" value="MFD2824188.1"/>
    <property type="molecule type" value="Genomic_DNA"/>
</dbReference>
<gene>
    <name evidence="4" type="ORF">ACFS5M_10955</name>
</gene>
<dbReference type="NCBIfam" id="TIGR04183">
    <property type="entry name" value="Por_Secre_tail"/>
    <property type="match status" value="1"/>
</dbReference>
<reference evidence="5" key="1">
    <citation type="journal article" date="2019" name="Int. J. Syst. Evol. Microbiol.">
        <title>The Global Catalogue of Microorganisms (GCM) 10K type strain sequencing project: providing services to taxonomists for standard genome sequencing and annotation.</title>
        <authorList>
            <consortium name="The Broad Institute Genomics Platform"/>
            <consortium name="The Broad Institute Genome Sequencing Center for Infectious Disease"/>
            <person name="Wu L."/>
            <person name="Ma J."/>
        </authorList>
    </citation>
    <scope>NUCLEOTIDE SEQUENCE [LARGE SCALE GENOMIC DNA]</scope>
    <source>
        <strain evidence="5">KCTC 32141</strain>
    </source>
</reference>
<protein>
    <submittedName>
        <fullName evidence="4">T9SS type A sorting domain-containing protein</fullName>
    </submittedName>
</protein>
<dbReference type="InterPro" id="IPR026444">
    <property type="entry name" value="Secre_tail"/>
</dbReference>
<sequence length="406" mass="44937">MKTLYILLCCFCVGVTLAQSDIASLEYFFDEDPGIGLATNINIDPDAETINQSFSISTATLTEGTHRLFIRAINSNGDISLYEHKTFRIAPITETNTSDIVEAEYFFNQDPGIGLATALDLTDAETIDETLPVSTSGLPVGTHRLFVRVKNSNNEWSLYEHKTFKVNPITETNTSDIVEAEYFFNQDPGIGLATALDLADAETINETLPVSTSGLPVGTHRLFVRVKNSNNEWSLYEHKTFKVNPITETNTSDIVAAEYFIDVDPGLGNGMAISITGDIIDEDFSITTSGSLAQGDHYLHIRVLNSNGEWSLYERQPFEVDGTLGINSVDISEIRCFPNPTSENLNITLPDHIQIQKLKLYDITGKQVIEIDKHVESLAMSSLKNGIYLLILDTNKGQLSKRIIKN</sequence>
<organism evidence="4 5">
    <name type="scientific">Lacinutrix iliipiscaria</name>
    <dbReference type="NCBI Taxonomy" id="1230532"/>
    <lineage>
        <taxon>Bacteria</taxon>
        <taxon>Pseudomonadati</taxon>
        <taxon>Bacteroidota</taxon>
        <taxon>Flavobacteriia</taxon>
        <taxon>Flavobacteriales</taxon>
        <taxon>Flavobacteriaceae</taxon>
        <taxon>Lacinutrix</taxon>
    </lineage>
</organism>